<feature type="non-terminal residue" evidence="1">
    <location>
        <position position="48"/>
    </location>
</feature>
<organism evidence="1 2">
    <name type="scientific">Trifolium medium</name>
    <dbReference type="NCBI Taxonomy" id="97028"/>
    <lineage>
        <taxon>Eukaryota</taxon>
        <taxon>Viridiplantae</taxon>
        <taxon>Streptophyta</taxon>
        <taxon>Embryophyta</taxon>
        <taxon>Tracheophyta</taxon>
        <taxon>Spermatophyta</taxon>
        <taxon>Magnoliopsida</taxon>
        <taxon>eudicotyledons</taxon>
        <taxon>Gunneridae</taxon>
        <taxon>Pentapetalae</taxon>
        <taxon>rosids</taxon>
        <taxon>fabids</taxon>
        <taxon>Fabales</taxon>
        <taxon>Fabaceae</taxon>
        <taxon>Papilionoideae</taxon>
        <taxon>50 kb inversion clade</taxon>
        <taxon>NPAAA clade</taxon>
        <taxon>Hologalegina</taxon>
        <taxon>IRL clade</taxon>
        <taxon>Trifolieae</taxon>
        <taxon>Trifolium</taxon>
    </lineage>
</organism>
<reference evidence="1 2" key="1">
    <citation type="journal article" date="2018" name="Front. Plant Sci.">
        <title>Red Clover (Trifolium pratense) and Zigzag Clover (T. medium) - A Picture of Genomic Similarities and Differences.</title>
        <authorList>
            <person name="Dluhosova J."/>
            <person name="Istvanek J."/>
            <person name="Nedelnik J."/>
            <person name="Repkova J."/>
        </authorList>
    </citation>
    <scope>NUCLEOTIDE SEQUENCE [LARGE SCALE GENOMIC DNA]</scope>
    <source>
        <strain evidence="2">cv. 10/8</strain>
        <tissue evidence="1">Leaf</tissue>
    </source>
</reference>
<evidence type="ECO:0000313" key="2">
    <source>
        <dbReference type="Proteomes" id="UP000265520"/>
    </source>
</evidence>
<accession>A0A392S0G9</accession>
<proteinExistence type="predicted"/>
<name>A0A392S0G9_9FABA</name>
<evidence type="ECO:0000313" key="1">
    <source>
        <dbReference type="EMBL" id="MCI41902.1"/>
    </source>
</evidence>
<dbReference type="AlphaFoldDB" id="A0A392S0G9"/>
<comment type="caution">
    <text evidence="1">The sequence shown here is derived from an EMBL/GenBank/DDBJ whole genome shotgun (WGS) entry which is preliminary data.</text>
</comment>
<protein>
    <submittedName>
        <fullName evidence="1">Uncharacterized protein</fullName>
    </submittedName>
</protein>
<dbReference type="EMBL" id="LXQA010297723">
    <property type="protein sequence ID" value="MCI41902.1"/>
    <property type="molecule type" value="Genomic_DNA"/>
</dbReference>
<sequence>MRAALDKAEKDLGDLRTSHVEEKKKLEDEIQWEFAGREKCRWARPMSE</sequence>
<keyword evidence="2" id="KW-1185">Reference proteome</keyword>
<dbReference type="Proteomes" id="UP000265520">
    <property type="component" value="Unassembled WGS sequence"/>
</dbReference>